<dbReference type="Pfam" id="PF00583">
    <property type="entry name" value="Acetyltransf_1"/>
    <property type="match status" value="1"/>
</dbReference>
<name>A0ABX0J7G6_9BACL</name>
<organism evidence="2 3">
    <name type="scientific">Paenibacillus agricola</name>
    <dbReference type="NCBI Taxonomy" id="2716264"/>
    <lineage>
        <taxon>Bacteria</taxon>
        <taxon>Bacillati</taxon>
        <taxon>Bacillota</taxon>
        <taxon>Bacilli</taxon>
        <taxon>Bacillales</taxon>
        <taxon>Paenibacillaceae</taxon>
        <taxon>Paenibacillus</taxon>
    </lineage>
</organism>
<dbReference type="SUPFAM" id="SSF55729">
    <property type="entry name" value="Acyl-CoA N-acyltransferases (Nat)"/>
    <property type="match status" value="1"/>
</dbReference>
<reference evidence="2" key="1">
    <citation type="submission" date="2020-03" db="EMBL/GenBank/DDBJ databases">
        <title>Draft sequencing of Paenibacilllus sp. S3N08.</title>
        <authorList>
            <person name="Kim D.-U."/>
        </authorList>
    </citation>
    <scope>NUCLEOTIDE SEQUENCE</scope>
    <source>
        <strain evidence="2">S3N08</strain>
    </source>
</reference>
<dbReference type="CDD" id="cd04301">
    <property type="entry name" value="NAT_SF"/>
    <property type="match status" value="1"/>
</dbReference>
<evidence type="ECO:0000313" key="2">
    <source>
        <dbReference type="EMBL" id="NHN31330.1"/>
    </source>
</evidence>
<protein>
    <submittedName>
        <fullName evidence="2">GNAT family N-acetyltransferase</fullName>
    </submittedName>
</protein>
<feature type="domain" description="N-acetyltransferase" evidence="1">
    <location>
        <begin position="4"/>
        <end position="158"/>
    </location>
</feature>
<comment type="caution">
    <text evidence="2">The sequence shown here is derived from an EMBL/GenBank/DDBJ whole genome shotgun (WGS) entry which is preliminary data.</text>
</comment>
<dbReference type="EMBL" id="JAAOIW010000005">
    <property type="protein sequence ID" value="NHN31330.1"/>
    <property type="molecule type" value="Genomic_DNA"/>
</dbReference>
<gene>
    <name evidence="2" type="ORF">G9U52_15940</name>
</gene>
<proteinExistence type="predicted"/>
<dbReference type="Proteomes" id="UP001165962">
    <property type="component" value="Unassembled WGS sequence"/>
</dbReference>
<sequence>MEFYTTDKWDEDIWTQAGSIYRQAFEASASKTEAIIRRVIQRKLGHLHFAKEGSDMTAMALTGKLEGIDALVIDYIAVREDRRSQGTGQLFLDYILSWARNSEHCDGVVVEIEYEDSPFYQKRVHFWQQSDFLLTSYVHTYKWVPEKYQAMYLIIEQSAQIPTEGELLFEHITEFHEKAYRR</sequence>
<dbReference type="InterPro" id="IPR000182">
    <property type="entry name" value="GNAT_dom"/>
</dbReference>
<accession>A0ABX0J7G6</accession>
<evidence type="ECO:0000313" key="3">
    <source>
        <dbReference type="Proteomes" id="UP001165962"/>
    </source>
</evidence>
<keyword evidence="3" id="KW-1185">Reference proteome</keyword>
<evidence type="ECO:0000259" key="1">
    <source>
        <dbReference type="PROSITE" id="PS51186"/>
    </source>
</evidence>
<dbReference type="PROSITE" id="PS51186">
    <property type="entry name" value="GNAT"/>
    <property type="match status" value="1"/>
</dbReference>
<dbReference type="RefSeq" id="WP_166151268.1">
    <property type="nucleotide sequence ID" value="NZ_JAAOIW010000005.1"/>
</dbReference>
<dbReference type="Gene3D" id="3.40.630.30">
    <property type="match status" value="1"/>
</dbReference>
<dbReference type="InterPro" id="IPR016181">
    <property type="entry name" value="Acyl_CoA_acyltransferase"/>
</dbReference>